<evidence type="ECO:0000256" key="1">
    <source>
        <dbReference type="ARBA" id="ARBA00023125"/>
    </source>
</evidence>
<dbReference type="GO" id="GO:0005829">
    <property type="term" value="C:cytosol"/>
    <property type="evidence" value="ECO:0007669"/>
    <property type="project" value="TreeGrafter"/>
</dbReference>
<keyword evidence="3" id="KW-1185">Reference proteome</keyword>
<dbReference type="SUPFAM" id="SSF46785">
    <property type="entry name" value="Winged helix' DNA-binding domain"/>
    <property type="match status" value="1"/>
</dbReference>
<dbReference type="InterPro" id="IPR030489">
    <property type="entry name" value="TR_Rrf2-type_CS"/>
</dbReference>
<dbReference type="PATRIC" id="fig|1280954.3.peg.3650"/>
<dbReference type="GO" id="GO:0003700">
    <property type="term" value="F:DNA-binding transcription factor activity"/>
    <property type="evidence" value="ECO:0007669"/>
    <property type="project" value="TreeGrafter"/>
</dbReference>
<dbReference type="EMBL" id="ARYM01000033">
    <property type="protein sequence ID" value="KCZ96795.1"/>
    <property type="molecule type" value="Genomic_DNA"/>
</dbReference>
<dbReference type="OrthoDB" id="9802344at2"/>
<dbReference type="InterPro" id="IPR036390">
    <property type="entry name" value="WH_DNA-bd_sf"/>
</dbReference>
<dbReference type="InterPro" id="IPR036388">
    <property type="entry name" value="WH-like_DNA-bd_sf"/>
</dbReference>
<dbReference type="PANTHER" id="PTHR33221">
    <property type="entry name" value="WINGED HELIX-TURN-HELIX TRANSCRIPTIONAL REGULATOR, RRF2 FAMILY"/>
    <property type="match status" value="1"/>
</dbReference>
<keyword evidence="1" id="KW-0238">DNA-binding</keyword>
<protein>
    <submittedName>
        <fullName evidence="2">BadM/Rrf2 family transcriptional regulator</fullName>
    </submittedName>
</protein>
<sequence length="149" mass="16284">MISQKAKYALRALLALAEAEEGAPVFIADIAESQAIPRKFLEQILLELKHSGIVVSRRGKTGGYLLLRRPEAITFGEVLRIVEGPLAPLPCLSKMAYRRCDDCTDEKACRIRRVFADVAEATRKVLDSTTIADAIASDKTGQVRQSIAG</sequence>
<dbReference type="STRING" id="1280954.HPO_18128"/>
<dbReference type="Pfam" id="PF02082">
    <property type="entry name" value="Rrf2"/>
    <property type="match status" value="1"/>
</dbReference>
<dbReference type="Proteomes" id="UP000027100">
    <property type="component" value="Unassembled WGS sequence"/>
</dbReference>
<dbReference type="Gene3D" id="1.10.10.10">
    <property type="entry name" value="Winged helix-like DNA-binding domain superfamily/Winged helix DNA-binding domain"/>
    <property type="match status" value="1"/>
</dbReference>
<dbReference type="RefSeq" id="WP_035602183.1">
    <property type="nucleotide sequence ID" value="NZ_ARYM01000033.1"/>
</dbReference>
<dbReference type="AlphaFoldDB" id="A0A062VBW7"/>
<dbReference type="PANTHER" id="PTHR33221:SF5">
    <property type="entry name" value="HTH-TYPE TRANSCRIPTIONAL REGULATOR ISCR"/>
    <property type="match status" value="1"/>
</dbReference>
<dbReference type="NCBIfam" id="TIGR00738">
    <property type="entry name" value="rrf2_super"/>
    <property type="match status" value="1"/>
</dbReference>
<accession>A0A062VBW7</accession>
<dbReference type="GO" id="GO:0003677">
    <property type="term" value="F:DNA binding"/>
    <property type="evidence" value="ECO:0007669"/>
    <property type="project" value="UniProtKB-KW"/>
</dbReference>
<proteinExistence type="predicted"/>
<dbReference type="InterPro" id="IPR000944">
    <property type="entry name" value="Tscrpt_reg_Rrf2"/>
</dbReference>
<reference evidence="2 3" key="1">
    <citation type="journal article" date="2014" name="Antonie Van Leeuwenhoek">
        <title>Hyphomonas beringensis sp. nov. and Hyphomonas chukchiensis sp. nov., isolated from surface seawater of the Bering Sea and Chukchi Sea.</title>
        <authorList>
            <person name="Li C."/>
            <person name="Lai Q."/>
            <person name="Li G."/>
            <person name="Dong C."/>
            <person name="Wang J."/>
            <person name="Liao Y."/>
            <person name="Shao Z."/>
        </authorList>
    </citation>
    <scope>NUCLEOTIDE SEQUENCE [LARGE SCALE GENOMIC DNA]</scope>
    <source>
        <strain evidence="2 3">PS728</strain>
    </source>
</reference>
<dbReference type="eggNOG" id="COG1959">
    <property type="taxonomic scope" value="Bacteria"/>
</dbReference>
<name>A0A062VBW7_9PROT</name>
<evidence type="ECO:0000313" key="3">
    <source>
        <dbReference type="Proteomes" id="UP000027100"/>
    </source>
</evidence>
<comment type="caution">
    <text evidence="2">The sequence shown here is derived from an EMBL/GenBank/DDBJ whole genome shotgun (WGS) entry which is preliminary data.</text>
</comment>
<gene>
    <name evidence="2" type="ORF">HPO_18128</name>
</gene>
<evidence type="ECO:0000313" key="2">
    <source>
        <dbReference type="EMBL" id="KCZ96795.1"/>
    </source>
</evidence>
<dbReference type="PROSITE" id="PS01332">
    <property type="entry name" value="HTH_RRF2_1"/>
    <property type="match status" value="1"/>
</dbReference>
<organism evidence="2 3">
    <name type="scientific">Hyphomonas polymorpha PS728</name>
    <dbReference type="NCBI Taxonomy" id="1280954"/>
    <lineage>
        <taxon>Bacteria</taxon>
        <taxon>Pseudomonadati</taxon>
        <taxon>Pseudomonadota</taxon>
        <taxon>Alphaproteobacteria</taxon>
        <taxon>Hyphomonadales</taxon>
        <taxon>Hyphomonadaceae</taxon>
        <taxon>Hyphomonas</taxon>
    </lineage>
</organism>
<dbReference type="PROSITE" id="PS51197">
    <property type="entry name" value="HTH_RRF2_2"/>
    <property type="match status" value="1"/>
</dbReference>